<dbReference type="RefSeq" id="WP_184486697.1">
    <property type="nucleotide sequence ID" value="NZ_JAAEDJ010000073.1"/>
</dbReference>
<evidence type="ECO:0000313" key="3">
    <source>
        <dbReference type="EMBL" id="MBB5691303.1"/>
    </source>
</evidence>
<keyword evidence="3" id="KW-0675">Receptor</keyword>
<keyword evidence="2" id="KW-0732">Signal</keyword>
<evidence type="ECO:0000313" key="4">
    <source>
        <dbReference type="Proteomes" id="UP000562254"/>
    </source>
</evidence>
<dbReference type="EMBL" id="JACIJE010000011">
    <property type="protein sequence ID" value="MBB5691303.1"/>
    <property type="molecule type" value="Genomic_DNA"/>
</dbReference>
<accession>A0A840YBG8</accession>
<sequence>MTRATRLRRRSLLGASAALMAPALANGQGAWPNRPVTMLVPYPPGGTTDLSIRPIAEPLGRALGQTVVIENRAGAGGTIGAQAVAQARDGHTFLVFPVAVMTIAQHVMRLAFDPATALVPVAMTSIAYNVIAAHPDVPFRDVAGLIAHAKAHPGQLRFGSAGPGTITQLSGELFAEAVGIRLEHVPYRGSAPSLTDLLGGRVQLLFDPVALPAIKEGRLRALATLAERRNPDLPDLPTIGELGHPNALAVPWYGIAAPAGTPREVIERLARATGEALATPEATRGMAPMGMAPFFEQGEAFAARVARERETYGALVRRLGVTPS</sequence>
<evidence type="ECO:0000256" key="2">
    <source>
        <dbReference type="SAM" id="SignalP"/>
    </source>
</evidence>
<dbReference type="InterPro" id="IPR042100">
    <property type="entry name" value="Bug_dom1"/>
</dbReference>
<dbReference type="PANTHER" id="PTHR42928">
    <property type="entry name" value="TRICARBOXYLATE-BINDING PROTEIN"/>
    <property type="match status" value="1"/>
</dbReference>
<comment type="similarity">
    <text evidence="1">Belongs to the UPF0065 (bug) family.</text>
</comment>
<dbReference type="PIRSF" id="PIRSF017082">
    <property type="entry name" value="YflP"/>
    <property type="match status" value="1"/>
</dbReference>
<name>A0A840YBG8_9PROT</name>
<comment type="caution">
    <text evidence="3">The sequence shown here is derived from an EMBL/GenBank/DDBJ whole genome shotgun (WGS) entry which is preliminary data.</text>
</comment>
<gene>
    <name evidence="3" type="ORF">FHS88_003456</name>
</gene>
<dbReference type="Gene3D" id="3.40.190.150">
    <property type="entry name" value="Bordetella uptake gene, domain 1"/>
    <property type="match status" value="1"/>
</dbReference>
<dbReference type="CDD" id="cd07012">
    <property type="entry name" value="PBP2_Bug_TTT"/>
    <property type="match status" value="1"/>
</dbReference>
<dbReference type="Proteomes" id="UP000562254">
    <property type="component" value="Unassembled WGS sequence"/>
</dbReference>
<dbReference type="Pfam" id="PF03401">
    <property type="entry name" value="TctC"/>
    <property type="match status" value="1"/>
</dbReference>
<proteinExistence type="inferred from homology"/>
<dbReference type="InterPro" id="IPR005064">
    <property type="entry name" value="BUG"/>
</dbReference>
<keyword evidence="4" id="KW-1185">Reference proteome</keyword>
<dbReference type="SUPFAM" id="SSF53850">
    <property type="entry name" value="Periplasmic binding protein-like II"/>
    <property type="match status" value="1"/>
</dbReference>
<organism evidence="3 4">
    <name type="scientific">Neoroseomonas alkaliterrae</name>
    <dbReference type="NCBI Taxonomy" id="1452450"/>
    <lineage>
        <taxon>Bacteria</taxon>
        <taxon>Pseudomonadati</taxon>
        <taxon>Pseudomonadota</taxon>
        <taxon>Alphaproteobacteria</taxon>
        <taxon>Acetobacterales</taxon>
        <taxon>Acetobacteraceae</taxon>
        <taxon>Neoroseomonas</taxon>
    </lineage>
</organism>
<dbReference type="PANTHER" id="PTHR42928:SF5">
    <property type="entry name" value="BLR1237 PROTEIN"/>
    <property type="match status" value="1"/>
</dbReference>
<feature type="signal peptide" evidence="2">
    <location>
        <begin position="1"/>
        <end position="25"/>
    </location>
</feature>
<protein>
    <submittedName>
        <fullName evidence="3">Tripartite-type tricarboxylate transporter receptor subunit TctC</fullName>
    </submittedName>
</protein>
<dbReference type="AlphaFoldDB" id="A0A840YBG8"/>
<reference evidence="3 4" key="1">
    <citation type="submission" date="2020-08" db="EMBL/GenBank/DDBJ databases">
        <title>Genomic Encyclopedia of Type Strains, Phase IV (KMG-IV): sequencing the most valuable type-strain genomes for metagenomic binning, comparative biology and taxonomic classification.</title>
        <authorList>
            <person name="Goeker M."/>
        </authorList>
    </citation>
    <scope>NUCLEOTIDE SEQUENCE [LARGE SCALE GENOMIC DNA]</scope>
    <source>
        <strain evidence="3 4">DSM 25895</strain>
    </source>
</reference>
<dbReference type="Gene3D" id="3.40.190.10">
    <property type="entry name" value="Periplasmic binding protein-like II"/>
    <property type="match status" value="1"/>
</dbReference>
<evidence type="ECO:0000256" key="1">
    <source>
        <dbReference type="ARBA" id="ARBA00006987"/>
    </source>
</evidence>
<feature type="chain" id="PRO_5033034905" evidence="2">
    <location>
        <begin position="26"/>
        <end position="324"/>
    </location>
</feature>